<evidence type="ECO:0000313" key="5">
    <source>
        <dbReference type="EMBL" id="TVY57667.1"/>
    </source>
</evidence>
<evidence type="ECO:0000256" key="2">
    <source>
        <dbReference type="ARBA" id="ARBA00022741"/>
    </source>
</evidence>
<evidence type="ECO:0000256" key="1">
    <source>
        <dbReference type="ARBA" id="ARBA00022679"/>
    </source>
</evidence>
<proteinExistence type="inferred from homology"/>
<dbReference type="PROSITE" id="PS00113">
    <property type="entry name" value="ADENYLATE_KINASE"/>
    <property type="match status" value="1"/>
</dbReference>
<sequence>MAGKPFFIFVLGPPASGKGTLCKRLAEDHNLYHLSAGDYLRYLINGPLADQADIVDAVRSGGTRGLVRGDVIVSLLVGKIKEEMGKGKSAFLLDGFPRNLEQDKAFRESMRYEFNIDTPDLTISISCPKEVARAWYLGRKRGDDNEDLFNKRYSDYQDRDMQVVELYRKSLIEVKANGSLGLDQSYLEMVETLSREPAWMNLTSKNMSKGTP</sequence>
<dbReference type="Gene3D" id="3.40.50.300">
    <property type="entry name" value="P-loop containing nucleotide triphosphate hydrolases"/>
    <property type="match status" value="1"/>
</dbReference>
<dbReference type="Pfam" id="PF00406">
    <property type="entry name" value="ADK"/>
    <property type="match status" value="1"/>
</dbReference>
<keyword evidence="1 4" id="KW-0808">Transferase</keyword>
<dbReference type="OrthoDB" id="442176at2759"/>
<name>A0A7D8UUB3_9HELO</name>
<protein>
    <submittedName>
        <fullName evidence="5">UMP-CMP kinase 3</fullName>
    </submittedName>
</protein>
<dbReference type="SUPFAM" id="SSF52540">
    <property type="entry name" value="P-loop containing nucleoside triphosphate hydrolases"/>
    <property type="match status" value="1"/>
</dbReference>
<dbReference type="InterPro" id="IPR027417">
    <property type="entry name" value="P-loop_NTPase"/>
</dbReference>
<dbReference type="GO" id="GO:0006139">
    <property type="term" value="P:nucleobase-containing compound metabolic process"/>
    <property type="evidence" value="ECO:0007669"/>
    <property type="project" value="InterPro"/>
</dbReference>
<evidence type="ECO:0000256" key="3">
    <source>
        <dbReference type="ARBA" id="ARBA00022777"/>
    </source>
</evidence>
<keyword evidence="6" id="KW-1185">Reference proteome</keyword>
<dbReference type="PANTHER" id="PTHR23359">
    <property type="entry name" value="NUCLEOTIDE KINASE"/>
    <property type="match status" value="1"/>
</dbReference>
<gene>
    <name evidence="5" type="primary">UMK3</name>
    <name evidence="5" type="ORF">LCER1_G002388</name>
</gene>
<comment type="caution">
    <text evidence="5">The sequence shown here is derived from an EMBL/GenBank/DDBJ whole genome shotgun (WGS) entry which is preliminary data.</text>
</comment>
<reference evidence="5 6" key="1">
    <citation type="submission" date="2018-05" db="EMBL/GenBank/DDBJ databases">
        <title>Whole genome sequencing for identification of molecular markers to develop diagnostic detection tools for the regulated plant pathogen Lachnellula willkommii.</title>
        <authorList>
            <person name="Giroux E."/>
            <person name="Bilodeau G."/>
        </authorList>
    </citation>
    <scope>NUCLEOTIDE SEQUENCE [LARGE SCALE GENOMIC DNA]</scope>
    <source>
        <strain evidence="5 6">CBS 625.97</strain>
    </source>
</reference>
<dbReference type="InterPro" id="IPR000850">
    <property type="entry name" value="Adenylat/UMP-CMP_kin"/>
</dbReference>
<dbReference type="Proteomes" id="UP000481288">
    <property type="component" value="Unassembled WGS sequence"/>
</dbReference>
<dbReference type="InterPro" id="IPR033690">
    <property type="entry name" value="Adenylat_kinase_CS"/>
</dbReference>
<dbReference type="PRINTS" id="PR00094">
    <property type="entry name" value="ADENYLTKNASE"/>
</dbReference>
<dbReference type="HAMAP" id="MF_00235">
    <property type="entry name" value="Adenylate_kinase_Adk"/>
    <property type="match status" value="1"/>
</dbReference>
<dbReference type="AlphaFoldDB" id="A0A7D8UUB3"/>
<evidence type="ECO:0000313" key="6">
    <source>
        <dbReference type="Proteomes" id="UP000481288"/>
    </source>
</evidence>
<dbReference type="EMBL" id="QGMG01000080">
    <property type="protein sequence ID" value="TVY57667.1"/>
    <property type="molecule type" value="Genomic_DNA"/>
</dbReference>
<organism evidence="5 6">
    <name type="scientific">Lachnellula cervina</name>
    <dbReference type="NCBI Taxonomy" id="1316786"/>
    <lineage>
        <taxon>Eukaryota</taxon>
        <taxon>Fungi</taxon>
        <taxon>Dikarya</taxon>
        <taxon>Ascomycota</taxon>
        <taxon>Pezizomycotina</taxon>
        <taxon>Leotiomycetes</taxon>
        <taxon>Helotiales</taxon>
        <taxon>Lachnaceae</taxon>
        <taxon>Lachnellula</taxon>
    </lineage>
</organism>
<accession>A0A7D8UUB3</accession>
<dbReference type="GO" id="GO:0005524">
    <property type="term" value="F:ATP binding"/>
    <property type="evidence" value="ECO:0007669"/>
    <property type="project" value="InterPro"/>
</dbReference>
<keyword evidence="3 4" id="KW-0418">Kinase</keyword>
<dbReference type="GO" id="GO:0019205">
    <property type="term" value="F:nucleobase-containing compound kinase activity"/>
    <property type="evidence" value="ECO:0007669"/>
    <property type="project" value="InterPro"/>
</dbReference>
<keyword evidence="2" id="KW-0547">Nucleotide-binding</keyword>
<comment type="similarity">
    <text evidence="4">Belongs to the adenylate kinase family.</text>
</comment>
<evidence type="ECO:0000256" key="4">
    <source>
        <dbReference type="RuleBase" id="RU003330"/>
    </source>
</evidence>
<dbReference type="CDD" id="cd01428">
    <property type="entry name" value="ADK"/>
    <property type="match status" value="1"/>
</dbReference>